<feature type="domain" description="Multidrug resistance protein MdtA-like C-terminal permuted SH3" evidence="6">
    <location>
        <begin position="289"/>
        <end position="353"/>
    </location>
</feature>
<evidence type="ECO:0000259" key="6">
    <source>
        <dbReference type="Pfam" id="PF25967"/>
    </source>
</evidence>
<accession>A0A2V4YFP5</accession>
<feature type="chain" id="PRO_5016020545" evidence="3">
    <location>
        <begin position="26"/>
        <end position="380"/>
    </location>
</feature>
<dbReference type="Pfam" id="PF25967">
    <property type="entry name" value="RND-MFP_C"/>
    <property type="match status" value="1"/>
</dbReference>
<dbReference type="PANTHER" id="PTHR30158:SF23">
    <property type="entry name" value="MULTIDRUG RESISTANCE PROTEIN MEXA"/>
    <property type="match status" value="1"/>
</dbReference>
<gene>
    <name evidence="7" type="ORF">DFQ11_101158</name>
</gene>
<dbReference type="GO" id="GO:0022857">
    <property type="term" value="F:transmembrane transporter activity"/>
    <property type="evidence" value="ECO:0007669"/>
    <property type="project" value="InterPro"/>
</dbReference>
<dbReference type="InterPro" id="IPR058625">
    <property type="entry name" value="MdtA-like_BSH"/>
</dbReference>
<dbReference type="Gene3D" id="2.40.50.100">
    <property type="match status" value="1"/>
</dbReference>
<dbReference type="Gene3D" id="2.40.420.20">
    <property type="match status" value="1"/>
</dbReference>
<dbReference type="GO" id="GO:0005886">
    <property type="term" value="C:plasma membrane"/>
    <property type="evidence" value="ECO:0007669"/>
    <property type="project" value="TreeGrafter"/>
</dbReference>
<evidence type="ECO:0000259" key="4">
    <source>
        <dbReference type="Pfam" id="PF25917"/>
    </source>
</evidence>
<dbReference type="PROSITE" id="PS51257">
    <property type="entry name" value="PROKAR_LIPOPROTEIN"/>
    <property type="match status" value="1"/>
</dbReference>
<evidence type="ECO:0000256" key="2">
    <source>
        <dbReference type="ARBA" id="ARBA00009477"/>
    </source>
</evidence>
<dbReference type="RefSeq" id="WP_110473737.1">
    <property type="nucleotide sequence ID" value="NZ_BMWQ01000001.1"/>
</dbReference>
<protein>
    <submittedName>
        <fullName evidence="7">Membrane fusion protein (Multidrug efflux system)</fullName>
    </submittedName>
</protein>
<dbReference type="Pfam" id="PF25917">
    <property type="entry name" value="BSH_RND"/>
    <property type="match status" value="1"/>
</dbReference>
<keyword evidence="8" id="KW-1185">Reference proteome</keyword>
<feature type="domain" description="Multidrug resistance protein MdtA-like beta-barrel" evidence="5">
    <location>
        <begin position="219"/>
        <end position="276"/>
    </location>
</feature>
<keyword evidence="3" id="KW-0732">Signal</keyword>
<dbReference type="Gene3D" id="1.10.287.470">
    <property type="entry name" value="Helix hairpin bin"/>
    <property type="match status" value="1"/>
</dbReference>
<comment type="caution">
    <text evidence="7">The sequence shown here is derived from an EMBL/GenBank/DDBJ whole genome shotgun (WGS) entry which is preliminary data.</text>
</comment>
<evidence type="ECO:0000259" key="5">
    <source>
        <dbReference type="Pfam" id="PF25944"/>
    </source>
</evidence>
<evidence type="ECO:0000256" key="3">
    <source>
        <dbReference type="SAM" id="SignalP"/>
    </source>
</evidence>
<comment type="subcellular location">
    <subcellularLocation>
        <location evidence="1">Cell envelope</location>
    </subcellularLocation>
</comment>
<dbReference type="InterPro" id="IPR058627">
    <property type="entry name" value="MdtA-like_C"/>
</dbReference>
<sequence>MNTITKNILPLLVLFLVTSCGNDQASKNPMVGQQRAMPLPVIEVPTKTVTTYKDYPTRLEGVINSEVRAKISGYITDVLVDEGQKVRKGQTLFKIETQSMNQDAAAAKANVNAAQVEVDKLKPLVEKNIISAVQLETAKAKLQQAKSNYNSIASNIGYGTIKSPVDGYVGEIRLRKGSLVSPSTQIPLTTVSDISNVFAYFSMNESEYIDFIQNAKGDSKEDKIKNLSEVTLVLANGTEYSKKGKIETINSQVNMKTGTISFRALFDNANGILNSGNSGTIKVPTVFENVLVIPQSATFENQNSRFVYTVKKDSTDAMIASSRAISIKGKTDNLFIIDSGLEEGETVIVTGVGKLREGTPVQPQKTDFDSVTEPIKAEFQ</sequence>
<dbReference type="Proteomes" id="UP000248054">
    <property type="component" value="Unassembled WGS sequence"/>
</dbReference>
<evidence type="ECO:0000313" key="7">
    <source>
        <dbReference type="EMBL" id="PYE82733.1"/>
    </source>
</evidence>
<dbReference type="InterPro" id="IPR006143">
    <property type="entry name" value="RND_pump_MFP"/>
</dbReference>
<dbReference type="Pfam" id="PF25944">
    <property type="entry name" value="Beta-barrel_RND"/>
    <property type="match status" value="1"/>
</dbReference>
<dbReference type="PRINTS" id="PR01490">
    <property type="entry name" value="RTXTOXIND"/>
</dbReference>
<feature type="domain" description="Multidrug resistance protein MdtA-like barrel-sandwich hybrid" evidence="4">
    <location>
        <begin position="66"/>
        <end position="191"/>
    </location>
</feature>
<evidence type="ECO:0000313" key="8">
    <source>
        <dbReference type="Proteomes" id="UP000248054"/>
    </source>
</evidence>
<comment type="similarity">
    <text evidence="2">Belongs to the membrane fusion protein (MFP) (TC 8.A.1) family.</text>
</comment>
<dbReference type="GO" id="GO:0030313">
    <property type="term" value="C:cell envelope"/>
    <property type="evidence" value="ECO:0007669"/>
    <property type="project" value="UniProtKB-SubCell"/>
</dbReference>
<dbReference type="OrthoDB" id="9801814at2"/>
<dbReference type="SUPFAM" id="SSF111369">
    <property type="entry name" value="HlyD-like secretion proteins"/>
    <property type="match status" value="1"/>
</dbReference>
<dbReference type="AlphaFoldDB" id="A0A2V4YFP5"/>
<name>A0A2V4YFP5_9FLAO</name>
<dbReference type="NCBIfam" id="TIGR01730">
    <property type="entry name" value="RND_mfp"/>
    <property type="match status" value="1"/>
</dbReference>
<proteinExistence type="inferred from homology"/>
<evidence type="ECO:0000256" key="1">
    <source>
        <dbReference type="ARBA" id="ARBA00004196"/>
    </source>
</evidence>
<organism evidence="7 8">
    <name type="scientific">Winogradskyella epiphytica</name>
    <dbReference type="NCBI Taxonomy" id="262005"/>
    <lineage>
        <taxon>Bacteria</taxon>
        <taxon>Pseudomonadati</taxon>
        <taxon>Bacteroidota</taxon>
        <taxon>Flavobacteriia</taxon>
        <taxon>Flavobacteriales</taxon>
        <taxon>Flavobacteriaceae</taxon>
        <taxon>Winogradskyella</taxon>
    </lineage>
</organism>
<dbReference type="GO" id="GO:0046677">
    <property type="term" value="P:response to antibiotic"/>
    <property type="evidence" value="ECO:0007669"/>
    <property type="project" value="TreeGrafter"/>
</dbReference>
<dbReference type="Gene3D" id="2.40.30.170">
    <property type="match status" value="1"/>
</dbReference>
<dbReference type="InterPro" id="IPR058626">
    <property type="entry name" value="MdtA-like_b-barrel"/>
</dbReference>
<reference evidence="7 8" key="1">
    <citation type="submission" date="2018-06" db="EMBL/GenBank/DDBJ databases">
        <title>Genomic Encyclopedia of Type Strains, Phase III (KMG-III): the genomes of soil and plant-associated and newly described type strains.</title>
        <authorList>
            <person name="Whitman W."/>
        </authorList>
    </citation>
    <scope>NUCLEOTIDE SEQUENCE [LARGE SCALE GENOMIC DNA]</scope>
    <source>
        <strain evidence="7 8">CECT 7945</strain>
    </source>
</reference>
<feature type="signal peptide" evidence="3">
    <location>
        <begin position="1"/>
        <end position="25"/>
    </location>
</feature>
<dbReference type="EMBL" id="QJTD01000001">
    <property type="protein sequence ID" value="PYE82733.1"/>
    <property type="molecule type" value="Genomic_DNA"/>
</dbReference>
<dbReference type="PANTHER" id="PTHR30158">
    <property type="entry name" value="ACRA/E-RELATED COMPONENT OF DRUG EFFLUX TRANSPORTER"/>
    <property type="match status" value="1"/>
</dbReference>